<dbReference type="CDD" id="cd02231">
    <property type="entry name" value="cupin_BLL6423-like"/>
    <property type="match status" value="1"/>
</dbReference>
<dbReference type="OrthoDB" id="5840532at2759"/>
<feature type="region of interest" description="Disordered" evidence="1">
    <location>
        <begin position="1"/>
        <end position="22"/>
    </location>
</feature>
<dbReference type="PANTHER" id="PTHR36156:SF2">
    <property type="entry name" value="CUPIN TYPE-2 DOMAIN-CONTAINING PROTEIN"/>
    <property type="match status" value="1"/>
</dbReference>
<sequence>MSSNLPPVLPGPRRIVTSHDSDGKAVVSVDGTVHSSVMIEGFNGHRTGKFWASTDGLPTNDNNCSEDGGARQVGDLGLFASNAANFIYSDLGPGVRTPMHRTPSIDYNILIHGELILITDDGTETHLKNAGDVVIQKGTNHAWRNPGKEWTRWATVLVDAKPAVVNGQELGWFLEMDK</sequence>
<dbReference type="PANTHER" id="PTHR36156">
    <property type="entry name" value="SLR2101 PROTEIN"/>
    <property type="match status" value="1"/>
</dbReference>
<evidence type="ECO:0000313" key="3">
    <source>
        <dbReference type="Proteomes" id="UP000054485"/>
    </source>
</evidence>
<dbReference type="InterPro" id="IPR011051">
    <property type="entry name" value="RmlC_Cupin_sf"/>
</dbReference>
<protein>
    <recommendedName>
        <fullName evidence="4">Cupin 2 conserved barrel domain-containing protein</fullName>
    </recommendedName>
</protein>
<dbReference type="Gene3D" id="2.60.120.10">
    <property type="entry name" value="Jelly Rolls"/>
    <property type="match status" value="1"/>
</dbReference>
<evidence type="ECO:0000256" key="1">
    <source>
        <dbReference type="SAM" id="MobiDB-lite"/>
    </source>
</evidence>
<organism evidence="2 3">
    <name type="scientific">Suillus luteus UH-Slu-Lm8-n1</name>
    <dbReference type="NCBI Taxonomy" id="930992"/>
    <lineage>
        <taxon>Eukaryota</taxon>
        <taxon>Fungi</taxon>
        <taxon>Dikarya</taxon>
        <taxon>Basidiomycota</taxon>
        <taxon>Agaricomycotina</taxon>
        <taxon>Agaricomycetes</taxon>
        <taxon>Agaricomycetidae</taxon>
        <taxon>Boletales</taxon>
        <taxon>Suillineae</taxon>
        <taxon>Suillaceae</taxon>
        <taxon>Suillus</taxon>
    </lineage>
</organism>
<keyword evidence="3" id="KW-1185">Reference proteome</keyword>
<proteinExistence type="predicted"/>
<name>A0A0D0BDE9_9AGAM</name>
<dbReference type="InterPro" id="IPR047142">
    <property type="entry name" value="OryJ/VirC-like"/>
</dbReference>
<dbReference type="Proteomes" id="UP000054485">
    <property type="component" value="Unassembled WGS sequence"/>
</dbReference>
<reference evidence="3" key="2">
    <citation type="submission" date="2015-01" db="EMBL/GenBank/DDBJ databases">
        <title>Evolutionary Origins and Diversification of the Mycorrhizal Mutualists.</title>
        <authorList>
            <consortium name="DOE Joint Genome Institute"/>
            <consortium name="Mycorrhizal Genomics Consortium"/>
            <person name="Kohler A."/>
            <person name="Kuo A."/>
            <person name="Nagy L.G."/>
            <person name="Floudas D."/>
            <person name="Copeland A."/>
            <person name="Barry K.W."/>
            <person name="Cichocki N."/>
            <person name="Veneault-Fourrey C."/>
            <person name="LaButti K."/>
            <person name="Lindquist E.A."/>
            <person name="Lipzen A."/>
            <person name="Lundell T."/>
            <person name="Morin E."/>
            <person name="Murat C."/>
            <person name="Riley R."/>
            <person name="Ohm R."/>
            <person name="Sun H."/>
            <person name="Tunlid A."/>
            <person name="Henrissat B."/>
            <person name="Grigoriev I.V."/>
            <person name="Hibbett D.S."/>
            <person name="Martin F."/>
        </authorList>
    </citation>
    <scope>NUCLEOTIDE SEQUENCE [LARGE SCALE GENOMIC DNA]</scope>
    <source>
        <strain evidence="3">UH-Slu-Lm8-n1</strain>
    </source>
</reference>
<dbReference type="HOGENOM" id="CLU_096188_2_2_1"/>
<gene>
    <name evidence="2" type="ORF">CY34DRAFT_170260</name>
</gene>
<dbReference type="SUPFAM" id="SSF51182">
    <property type="entry name" value="RmlC-like cupins"/>
    <property type="match status" value="1"/>
</dbReference>
<dbReference type="EMBL" id="KN835143">
    <property type="protein sequence ID" value="KIK47839.1"/>
    <property type="molecule type" value="Genomic_DNA"/>
</dbReference>
<dbReference type="InterPro" id="IPR014710">
    <property type="entry name" value="RmlC-like_jellyroll"/>
</dbReference>
<reference evidence="2 3" key="1">
    <citation type="submission" date="2014-04" db="EMBL/GenBank/DDBJ databases">
        <authorList>
            <consortium name="DOE Joint Genome Institute"/>
            <person name="Kuo A."/>
            <person name="Ruytinx J."/>
            <person name="Rineau F."/>
            <person name="Colpaert J."/>
            <person name="Kohler A."/>
            <person name="Nagy L.G."/>
            <person name="Floudas D."/>
            <person name="Copeland A."/>
            <person name="Barry K.W."/>
            <person name="Cichocki N."/>
            <person name="Veneault-Fourrey C."/>
            <person name="LaButti K."/>
            <person name="Lindquist E.A."/>
            <person name="Lipzen A."/>
            <person name="Lundell T."/>
            <person name="Morin E."/>
            <person name="Murat C."/>
            <person name="Sun H."/>
            <person name="Tunlid A."/>
            <person name="Henrissat B."/>
            <person name="Grigoriev I.V."/>
            <person name="Hibbett D.S."/>
            <person name="Martin F."/>
            <person name="Nordberg H.P."/>
            <person name="Cantor M.N."/>
            <person name="Hua S.X."/>
        </authorList>
    </citation>
    <scope>NUCLEOTIDE SEQUENCE [LARGE SCALE GENOMIC DNA]</scope>
    <source>
        <strain evidence="2 3">UH-Slu-Lm8-n1</strain>
    </source>
</reference>
<dbReference type="AlphaFoldDB" id="A0A0D0BDE9"/>
<evidence type="ECO:0008006" key="4">
    <source>
        <dbReference type="Google" id="ProtNLM"/>
    </source>
</evidence>
<evidence type="ECO:0000313" key="2">
    <source>
        <dbReference type="EMBL" id="KIK47839.1"/>
    </source>
</evidence>
<accession>A0A0D0BDE9</accession>
<dbReference type="InParanoid" id="A0A0D0BDE9"/>
<dbReference type="Gene3D" id="2.20.70.150">
    <property type="match status" value="1"/>
</dbReference>
<dbReference type="STRING" id="930992.A0A0D0BDE9"/>